<comment type="caution">
    <text evidence="1">The sequence shown here is derived from an EMBL/GenBank/DDBJ whole genome shotgun (WGS) entry which is preliminary data.</text>
</comment>
<organism evidence="1 2">
    <name type="scientific">Micromonospora sonchi</name>
    <dbReference type="NCBI Taxonomy" id="1763543"/>
    <lineage>
        <taxon>Bacteria</taxon>
        <taxon>Bacillati</taxon>
        <taxon>Actinomycetota</taxon>
        <taxon>Actinomycetes</taxon>
        <taxon>Micromonosporales</taxon>
        <taxon>Micromonosporaceae</taxon>
        <taxon>Micromonospora</taxon>
    </lineage>
</organism>
<sequence length="66" mass="6489">MYSGPAIGEPVLAAAVGLVAGFALRVAIGEPVPAVAAGFALRVAPARAPGTAGLARRLRADVPSPR</sequence>
<keyword evidence="2" id="KW-1185">Reference proteome</keyword>
<reference evidence="1" key="1">
    <citation type="journal article" date="2014" name="Int. J. Syst. Evol. Microbiol.">
        <title>Complete genome sequence of Corynebacterium casei LMG S-19264T (=DSM 44701T), isolated from a smear-ripened cheese.</title>
        <authorList>
            <consortium name="US DOE Joint Genome Institute (JGI-PGF)"/>
            <person name="Walter F."/>
            <person name="Albersmeier A."/>
            <person name="Kalinowski J."/>
            <person name="Ruckert C."/>
        </authorList>
    </citation>
    <scope>NUCLEOTIDE SEQUENCE</scope>
    <source>
        <strain evidence="1">CGMCC 4.7312</strain>
    </source>
</reference>
<accession>A0A917X1K1</accession>
<gene>
    <name evidence="1" type="ORF">GCM10011608_49440</name>
</gene>
<evidence type="ECO:0000313" key="1">
    <source>
        <dbReference type="EMBL" id="GGM58550.1"/>
    </source>
</evidence>
<name>A0A917X1K1_9ACTN</name>
<dbReference type="Proteomes" id="UP000608890">
    <property type="component" value="Unassembled WGS sequence"/>
</dbReference>
<reference evidence="1" key="2">
    <citation type="submission" date="2020-09" db="EMBL/GenBank/DDBJ databases">
        <authorList>
            <person name="Sun Q."/>
            <person name="Zhou Y."/>
        </authorList>
    </citation>
    <scope>NUCLEOTIDE SEQUENCE</scope>
    <source>
        <strain evidence="1">CGMCC 4.7312</strain>
    </source>
</reference>
<evidence type="ECO:0000313" key="2">
    <source>
        <dbReference type="Proteomes" id="UP000608890"/>
    </source>
</evidence>
<dbReference type="EMBL" id="BMNB01000029">
    <property type="protein sequence ID" value="GGM58550.1"/>
    <property type="molecule type" value="Genomic_DNA"/>
</dbReference>
<proteinExistence type="predicted"/>
<protein>
    <submittedName>
        <fullName evidence="1">Uncharacterized protein</fullName>
    </submittedName>
</protein>
<dbReference type="AlphaFoldDB" id="A0A917X1K1"/>